<dbReference type="Pfam" id="PF03466">
    <property type="entry name" value="LysR_substrate"/>
    <property type="match status" value="1"/>
</dbReference>
<evidence type="ECO:0000256" key="3">
    <source>
        <dbReference type="ARBA" id="ARBA00023125"/>
    </source>
</evidence>
<dbReference type="GO" id="GO:0003700">
    <property type="term" value="F:DNA-binding transcription factor activity"/>
    <property type="evidence" value="ECO:0007669"/>
    <property type="project" value="InterPro"/>
</dbReference>
<dbReference type="Gene3D" id="1.10.10.10">
    <property type="entry name" value="Winged helix-like DNA-binding domain superfamily/Winged helix DNA-binding domain"/>
    <property type="match status" value="1"/>
</dbReference>
<dbReference type="InterPro" id="IPR036390">
    <property type="entry name" value="WH_DNA-bd_sf"/>
</dbReference>
<organism evidence="5 6">
    <name type="scientific">Pseudomonas fulva</name>
    <dbReference type="NCBI Taxonomy" id="47880"/>
    <lineage>
        <taxon>Bacteria</taxon>
        <taxon>Pseudomonadati</taxon>
        <taxon>Pseudomonadota</taxon>
        <taxon>Gammaproteobacteria</taxon>
        <taxon>Pseudomonadales</taxon>
        <taxon>Pseudomonadaceae</taxon>
        <taxon>Pseudomonas</taxon>
    </lineage>
</organism>
<dbReference type="PANTHER" id="PTHR30346">
    <property type="entry name" value="TRANSCRIPTIONAL DUAL REGULATOR HCAR-RELATED"/>
    <property type="match status" value="1"/>
</dbReference>
<dbReference type="PRINTS" id="PR00039">
    <property type="entry name" value="HTHLYSR"/>
</dbReference>
<dbReference type="EMBL" id="CP064946">
    <property type="protein sequence ID" value="QPH47472.1"/>
    <property type="molecule type" value="Genomic_DNA"/>
</dbReference>
<dbReference type="FunFam" id="1.10.10.10:FF:000001">
    <property type="entry name" value="LysR family transcriptional regulator"/>
    <property type="match status" value="1"/>
</dbReference>
<dbReference type="RefSeq" id="WP_042139073.1">
    <property type="nucleotide sequence ID" value="NZ_BQHM01000003.1"/>
</dbReference>
<evidence type="ECO:0000256" key="2">
    <source>
        <dbReference type="ARBA" id="ARBA00023015"/>
    </source>
</evidence>
<evidence type="ECO:0000256" key="4">
    <source>
        <dbReference type="ARBA" id="ARBA00023163"/>
    </source>
</evidence>
<evidence type="ECO:0000313" key="5">
    <source>
        <dbReference type="EMBL" id="QPH47472.1"/>
    </source>
</evidence>
<evidence type="ECO:0000256" key="1">
    <source>
        <dbReference type="ARBA" id="ARBA00009437"/>
    </source>
</evidence>
<dbReference type="PROSITE" id="PS50931">
    <property type="entry name" value="HTH_LYSR"/>
    <property type="match status" value="1"/>
</dbReference>
<dbReference type="Pfam" id="PF00126">
    <property type="entry name" value="HTH_1"/>
    <property type="match status" value="1"/>
</dbReference>
<comment type="similarity">
    <text evidence="1">Belongs to the LysR transcriptional regulatory family.</text>
</comment>
<dbReference type="InterPro" id="IPR005119">
    <property type="entry name" value="LysR_subst-bd"/>
</dbReference>
<sequence length="307" mass="34167">MIELRHLQYFRTLAETLHFGRAAERLHISQPPLSRQIALLEEELGVKLFDRSRRRVELTEAGQRFYLDTGTVFAAFEQAKRNALAAARGAAGALSVGFMMSTAYSITPAITRRYAALFPQVNLKLTETLPLDLAQDITSGNKDVAIMYRPQDCTGLETVTLYREEMTLVLPPGHRLAEQTVVEPRELAGETFIIVPRRIAPALHDMICNYCLQHGVTPNIGLEINMQQTIVNLVGEGLGVAMVPRSMRNMRLASTSFRPLREAPVIEVVAVWKADNHNPCIATFVETALQAGEQATREDEAQRGAEQ</sequence>
<evidence type="ECO:0000313" key="6">
    <source>
        <dbReference type="Proteomes" id="UP000594430"/>
    </source>
</evidence>
<keyword evidence="4" id="KW-0804">Transcription</keyword>
<dbReference type="AlphaFoldDB" id="A0A2L1WEV5"/>
<accession>A0A2L1WEV5</accession>
<proteinExistence type="inferred from homology"/>
<reference evidence="5 6" key="1">
    <citation type="submission" date="2020-11" db="EMBL/GenBank/DDBJ databases">
        <title>Pseudomonas fulva producing VIM-24.</title>
        <authorList>
            <person name="Liu S."/>
        </authorList>
    </citation>
    <scope>NUCLEOTIDE SEQUENCE [LARGE SCALE GENOMIC DNA]</scope>
    <source>
        <strain evidence="5 6">ZDHY414</strain>
    </source>
</reference>
<dbReference type="InterPro" id="IPR036388">
    <property type="entry name" value="WH-like_DNA-bd_sf"/>
</dbReference>
<dbReference type="GeneID" id="93442669"/>
<keyword evidence="3" id="KW-0238">DNA-binding</keyword>
<dbReference type="GO" id="GO:0032993">
    <property type="term" value="C:protein-DNA complex"/>
    <property type="evidence" value="ECO:0007669"/>
    <property type="project" value="TreeGrafter"/>
</dbReference>
<dbReference type="SUPFAM" id="SSF46785">
    <property type="entry name" value="Winged helix' DNA-binding domain"/>
    <property type="match status" value="1"/>
</dbReference>
<dbReference type="Proteomes" id="UP000594430">
    <property type="component" value="Chromosome"/>
</dbReference>
<dbReference type="CDD" id="cd08414">
    <property type="entry name" value="PBP2_LTTR_aromatics_like"/>
    <property type="match status" value="1"/>
</dbReference>
<keyword evidence="2" id="KW-0805">Transcription regulation</keyword>
<gene>
    <name evidence="5" type="ORF">IZU98_13725</name>
</gene>
<dbReference type="GO" id="GO:0003677">
    <property type="term" value="F:DNA binding"/>
    <property type="evidence" value="ECO:0007669"/>
    <property type="project" value="UniProtKB-KW"/>
</dbReference>
<name>A0A2L1WEV5_9PSED</name>
<dbReference type="InterPro" id="IPR000847">
    <property type="entry name" value="LysR_HTH_N"/>
</dbReference>
<dbReference type="SUPFAM" id="SSF53850">
    <property type="entry name" value="Periplasmic binding protein-like II"/>
    <property type="match status" value="1"/>
</dbReference>
<dbReference type="PANTHER" id="PTHR30346:SF28">
    <property type="entry name" value="HTH-TYPE TRANSCRIPTIONAL REGULATOR CYNR"/>
    <property type="match status" value="1"/>
</dbReference>
<dbReference type="Gene3D" id="3.40.190.10">
    <property type="entry name" value="Periplasmic binding protein-like II"/>
    <property type="match status" value="2"/>
</dbReference>
<protein>
    <submittedName>
        <fullName evidence="5">LysR family transcriptional regulator</fullName>
    </submittedName>
</protein>